<protein>
    <submittedName>
        <fullName evidence="1">Uncharacterized protein</fullName>
    </submittedName>
</protein>
<organism evidence="1 2">
    <name type="scientific">Staphylococcus argenteus</name>
    <dbReference type="NCBI Taxonomy" id="985002"/>
    <lineage>
        <taxon>Bacteria</taxon>
        <taxon>Bacillati</taxon>
        <taxon>Bacillota</taxon>
        <taxon>Bacilli</taxon>
        <taxon>Bacillales</taxon>
        <taxon>Staphylococcaceae</taxon>
        <taxon>Staphylococcus</taxon>
    </lineage>
</organism>
<accession>A0A7U7JRD0</accession>
<evidence type="ECO:0000313" key="1">
    <source>
        <dbReference type="EMBL" id="CRI17128.1"/>
    </source>
</evidence>
<evidence type="ECO:0000313" key="2">
    <source>
        <dbReference type="Proteomes" id="UP000236509"/>
    </source>
</evidence>
<name>A0A7U7JRD0_9STAP</name>
<dbReference type="Proteomes" id="UP000236509">
    <property type="component" value="Unassembled WGS sequence"/>
</dbReference>
<keyword evidence="2" id="KW-1185">Reference proteome</keyword>
<proteinExistence type="predicted"/>
<sequence length="49" mass="5897">MSVLVYCFKLDDNEFNLKSEYKKYNPLVPRRLNGLRTIYSRLTNDKILN</sequence>
<reference evidence="1 2" key="1">
    <citation type="submission" date="2015-04" db="EMBL/GenBank/DDBJ databases">
        <authorList>
            <person name="Cao L."/>
            <person name="Gao C.H."/>
        </authorList>
    </citation>
    <scope>NUCLEOTIDE SEQUENCE [LARGE SCALE GENOMIC DNA]</scope>
    <source>
        <strain evidence="1 2">SH3</strain>
    </source>
</reference>
<dbReference type="EMBL" id="CVOU01000007">
    <property type="protein sequence ID" value="CRI17128.1"/>
    <property type="molecule type" value="Genomic_DNA"/>
</dbReference>
<gene>
    <name evidence="1" type="ORF">BN1326_150005</name>
</gene>
<comment type="caution">
    <text evidence="1">The sequence shown here is derived from an EMBL/GenBank/DDBJ whole genome shotgun (WGS) entry which is preliminary data.</text>
</comment>
<dbReference type="AlphaFoldDB" id="A0A7U7JRD0"/>